<keyword evidence="2" id="KW-0472">Membrane</keyword>
<dbReference type="AlphaFoldDB" id="A0A427Y6F3"/>
<dbReference type="Pfam" id="PF23190">
    <property type="entry name" value="LHD_TRPY1"/>
    <property type="match status" value="1"/>
</dbReference>
<feature type="transmembrane region" description="Helical" evidence="2">
    <location>
        <begin position="475"/>
        <end position="493"/>
    </location>
</feature>
<feature type="compositionally biased region" description="Low complexity" evidence="1">
    <location>
        <begin position="839"/>
        <end position="856"/>
    </location>
</feature>
<protein>
    <recommendedName>
        <fullName evidence="7">Ion transport domain-containing protein</fullName>
    </recommendedName>
</protein>
<feature type="transmembrane region" description="Helical" evidence="2">
    <location>
        <begin position="416"/>
        <end position="438"/>
    </location>
</feature>
<feature type="region of interest" description="Disordered" evidence="1">
    <location>
        <begin position="716"/>
        <end position="735"/>
    </location>
</feature>
<feature type="transmembrane region" description="Helical" evidence="2">
    <location>
        <begin position="357"/>
        <end position="379"/>
    </location>
</feature>
<keyword evidence="6" id="KW-1185">Reference proteome</keyword>
<dbReference type="GeneID" id="39589482"/>
<sequence>MASAPGVDESTPLLADLTVEQYCTVPVYSLIHEIRLDVVAHIDTPLTVDQLLAPDSTYTIIRPLTEKYLLRRNPSVVFCLLLNKVQFTSDSSQLSISTLSESRAALCEILAIRVLRGWSERSLHLATVLLTPWPMFQGAPEDVVIGVQNDGEEEMLGRSGTAMERLIRSPSCQKVIEGIWSGKIVYSSLSTHALIQDNYKKRPIQMYNPHKAPLLDHYRLKVPKIRAIIEYANFLCLFVLYIIAIENIQIEYMNTPEIIFAIYAVAFSLDKLAAIREHGLKVFNSSLVNGFDMVFVIIFAVYLGLRLIGLSTHNHAKLAEGADVLAIGAVLMFPRFAFMTLANNLMILSIRSMLVEFFFLMSVGMFCFLGFVYALMILGRGEHPLSQICWWLLEIYFGLDATGFEQSTTFNKYMGPVLMVVYGFLSNTLLLTVCVAILGNTFATINADAAAESMFRKAVATIEGVKADSVFSYQLPFNILAVLVLYPLSFVLNPRWFHKVNVLMIRATNLPVLLIIALYERHTYQHQQETLWEQICDLADHYVGKITAATGFEGIVGTRMDVSHVFEIEEEFGTAYKNWDDDYDEDDDDECALYDDDEGEESDVEEGNNHPTIAQKVTLSPMDESFDQSGNNTPHASPVTSFNAARRRQSSLVASHAHAGIHHPPGPSTSPTVPVAPPFARARRNSAVMGPSPLAQLFVRHAVDQLSAPVRRNTAAVGSLPVSSSMGALSHSPRARNRMSFGGAAVAPGSGPAGLSTSLSVSSLAERTVPKAARPSVTPIDEHPPSTPAASSPRTPTSAKPSRVPFPTAGSDAGATPSPRPAARVTFNEPPLTPRAALAMSSPASSVTSSAPSGVAQSITSPPTGTRLLPSEQRPTSTPFPSDTSVEKAADKSTDKPEKPVRPLPTPIKPAASPRLKPKESPNPNLRVPSDSKLKTASQLLEAHESHVDSGAQTQIADMAARQMRIEQMLEQLLANQAGDSGVSAIAGGVTITPRRPSEQRDMFDDLE</sequence>
<keyword evidence="2" id="KW-1133">Transmembrane helix</keyword>
<evidence type="ECO:0008006" key="7">
    <source>
        <dbReference type="Google" id="ProtNLM"/>
    </source>
</evidence>
<keyword evidence="2" id="KW-0812">Transmembrane</keyword>
<comment type="caution">
    <text evidence="5">The sequence shown here is derived from an EMBL/GenBank/DDBJ whole genome shotgun (WGS) entry which is preliminary data.</text>
</comment>
<feature type="compositionally biased region" description="Polar residues" evidence="1">
    <location>
        <begin position="873"/>
        <end position="884"/>
    </location>
</feature>
<feature type="compositionally biased region" description="Basic and acidic residues" evidence="1">
    <location>
        <begin position="996"/>
        <end position="1008"/>
    </location>
</feature>
<feature type="region of interest" description="Disordered" evidence="1">
    <location>
        <begin position="988"/>
        <end position="1008"/>
    </location>
</feature>
<dbReference type="InterPro" id="IPR052971">
    <property type="entry name" value="TRP_calcium_channel"/>
</dbReference>
<evidence type="ECO:0000313" key="5">
    <source>
        <dbReference type="EMBL" id="RSH86668.1"/>
    </source>
</evidence>
<feature type="domain" description="YVC1 N-terminal linker helical" evidence="3">
    <location>
        <begin position="27"/>
        <end position="201"/>
    </location>
</feature>
<proteinExistence type="predicted"/>
<feature type="transmembrane region" description="Helical" evidence="2">
    <location>
        <begin position="228"/>
        <end position="246"/>
    </location>
</feature>
<dbReference type="InterPro" id="IPR056337">
    <property type="entry name" value="LHD_YVC1"/>
</dbReference>
<gene>
    <name evidence="5" type="ORF">EHS24_004939</name>
</gene>
<dbReference type="PANTHER" id="PTHR35859:SF1">
    <property type="entry name" value="NONSELECTIVE CATION CHANNEL PROTEIN"/>
    <property type="match status" value="1"/>
</dbReference>
<evidence type="ECO:0000259" key="4">
    <source>
        <dbReference type="Pfam" id="PF23317"/>
    </source>
</evidence>
<evidence type="ECO:0000259" key="3">
    <source>
        <dbReference type="Pfam" id="PF23190"/>
    </source>
</evidence>
<name>A0A427Y6F3_9TREE</name>
<feature type="compositionally biased region" description="Basic and acidic residues" evidence="1">
    <location>
        <begin position="885"/>
        <end position="901"/>
    </location>
</feature>
<reference evidence="5 6" key="1">
    <citation type="submission" date="2018-11" db="EMBL/GenBank/DDBJ databases">
        <title>Genome sequence of Apiotrichum porosum DSM 27194.</title>
        <authorList>
            <person name="Aliyu H."/>
            <person name="Gorte O."/>
            <person name="Ochsenreither K."/>
        </authorList>
    </citation>
    <scope>NUCLEOTIDE SEQUENCE [LARGE SCALE GENOMIC DNA]</scope>
    <source>
        <strain evidence="5 6">DSM 27194</strain>
    </source>
</reference>
<feature type="transmembrane region" description="Helical" evidence="2">
    <location>
        <begin position="325"/>
        <end position="345"/>
    </location>
</feature>
<dbReference type="PANTHER" id="PTHR35859">
    <property type="entry name" value="NONSELECTIVE CATION CHANNEL PROTEIN"/>
    <property type="match status" value="1"/>
</dbReference>
<feature type="compositionally biased region" description="Low complexity" evidence="1">
    <location>
        <begin position="788"/>
        <end position="803"/>
    </location>
</feature>
<feature type="region of interest" description="Disordered" evidence="1">
    <location>
        <begin position="766"/>
        <end position="952"/>
    </location>
</feature>
<dbReference type="RefSeq" id="XP_028479453.1">
    <property type="nucleotide sequence ID" value="XM_028620481.1"/>
</dbReference>
<evidence type="ECO:0000313" key="6">
    <source>
        <dbReference type="Proteomes" id="UP000279236"/>
    </source>
</evidence>
<evidence type="ECO:0000256" key="1">
    <source>
        <dbReference type="SAM" id="MobiDB-lite"/>
    </source>
</evidence>
<evidence type="ECO:0000256" key="2">
    <source>
        <dbReference type="SAM" id="Phobius"/>
    </source>
</evidence>
<feature type="region of interest" description="Disordered" evidence="1">
    <location>
        <begin position="589"/>
        <end position="609"/>
    </location>
</feature>
<dbReference type="STRING" id="105984.A0A427Y6F3"/>
<feature type="transmembrane region" description="Helical" evidence="2">
    <location>
        <begin position="287"/>
        <end position="305"/>
    </location>
</feature>
<organism evidence="5 6">
    <name type="scientific">Apiotrichum porosum</name>
    <dbReference type="NCBI Taxonomy" id="105984"/>
    <lineage>
        <taxon>Eukaryota</taxon>
        <taxon>Fungi</taxon>
        <taxon>Dikarya</taxon>
        <taxon>Basidiomycota</taxon>
        <taxon>Agaricomycotina</taxon>
        <taxon>Tremellomycetes</taxon>
        <taxon>Trichosporonales</taxon>
        <taxon>Trichosporonaceae</taxon>
        <taxon>Apiotrichum</taxon>
    </lineage>
</organism>
<dbReference type="Pfam" id="PF23317">
    <property type="entry name" value="YVC1_C"/>
    <property type="match status" value="1"/>
</dbReference>
<dbReference type="Proteomes" id="UP000279236">
    <property type="component" value="Unassembled WGS sequence"/>
</dbReference>
<feature type="domain" description="Calcium channel YVC1-like C-terminal transmembrane" evidence="4">
    <location>
        <begin position="234"/>
        <end position="541"/>
    </location>
</feature>
<dbReference type="InterPro" id="IPR056336">
    <property type="entry name" value="YVC1_C"/>
</dbReference>
<feature type="compositionally biased region" description="Acidic residues" evidence="1">
    <location>
        <begin position="589"/>
        <end position="606"/>
    </location>
</feature>
<dbReference type="OrthoDB" id="2373987at2759"/>
<dbReference type="EMBL" id="RSCE01000002">
    <property type="protein sequence ID" value="RSH86668.1"/>
    <property type="molecule type" value="Genomic_DNA"/>
</dbReference>
<feature type="transmembrane region" description="Helical" evidence="2">
    <location>
        <begin position="258"/>
        <end position="275"/>
    </location>
</feature>
<accession>A0A427Y6F3</accession>